<dbReference type="InterPro" id="IPR016363">
    <property type="entry name" value="L-lectin"/>
</dbReference>
<dbReference type="Pfam" id="PF00139">
    <property type="entry name" value="Lectin_legB"/>
    <property type="match status" value="1"/>
</dbReference>
<protein>
    <recommendedName>
        <fullName evidence="3">Legume lectin domain-containing protein</fullName>
    </recommendedName>
</protein>
<gene>
    <name evidence="4" type="ORF">IFM89_036655</name>
</gene>
<dbReference type="EMBL" id="JADFTS010000004">
    <property type="protein sequence ID" value="KAF9611872.1"/>
    <property type="molecule type" value="Genomic_DNA"/>
</dbReference>
<dbReference type="InterPro" id="IPR001220">
    <property type="entry name" value="Legume_lectin_dom"/>
</dbReference>
<proteinExistence type="inferred from homology"/>
<comment type="similarity">
    <text evidence="1">Belongs to the leguminous lectin family.</text>
</comment>
<dbReference type="Gene3D" id="2.60.120.200">
    <property type="match status" value="1"/>
</dbReference>
<keyword evidence="2" id="KW-0430">Lectin</keyword>
<evidence type="ECO:0000259" key="3">
    <source>
        <dbReference type="Pfam" id="PF00139"/>
    </source>
</evidence>
<evidence type="ECO:0000256" key="1">
    <source>
        <dbReference type="ARBA" id="ARBA00007606"/>
    </source>
</evidence>
<name>A0A835M0I6_9MAGN</name>
<dbReference type="OrthoDB" id="1714634at2759"/>
<evidence type="ECO:0000313" key="5">
    <source>
        <dbReference type="Proteomes" id="UP000631114"/>
    </source>
</evidence>
<sequence length="219" mass="24707">MLTTVYRECSRATYAEKVQIWDSKSGTLTDFTTHFSFFIDTQGSTSYGHGLAFFLAPVGFQIPPNSAGGFLGLFNTTTTDAMSQNQIIIIEFDSFPNPEWDPPVEHVGINNNSIASAKYVSWNASLHSGDTANVWITYNASSKNLSVYWTYEFNPVFQGESLLSYQVDLMRVLPEWVMIGFSAATGMYGERHSLQSWEFNSRLNIKVMKGRMREGLGWR</sequence>
<dbReference type="Proteomes" id="UP000631114">
    <property type="component" value="Unassembled WGS sequence"/>
</dbReference>
<evidence type="ECO:0000256" key="2">
    <source>
        <dbReference type="ARBA" id="ARBA00022734"/>
    </source>
</evidence>
<dbReference type="InterPro" id="IPR013320">
    <property type="entry name" value="ConA-like_dom_sf"/>
</dbReference>
<dbReference type="GO" id="GO:0030246">
    <property type="term" value="F:carbohydrate binding"/>
    <property type="evidence" value="ECO:0007669"/>
    <property type="project" value="UniProtKB-KW"/>
</dbReference>
<keyword evidence="5" id="KW-1185">Reference proteome</keyword>
<accession>A0A835M0I6</accession>
<dbReference type="InterPro" id="IPR000985">
    <property type="entry name" value="Lectin_LegA_CS"/>
</dbReference>
<comment type="caution">
    <text evidence="4">The sequence shown here is derived from an EMBL/GenBank/DDBJ whole genome shotgun (WGS) entry which is preliminary data.</text>
</comment>
<dbReference type="PROSITE" id="PS00308">
    <property type="entry name" value="LECTIN_LEGUME_ALPHA"/>
    <property type="match status" value="1"/>
</dbReference>
<dbReference type="FunFam" id="2.60.120.200:FF:000103">
    <property type="entry name" value="L-type lectin-domain containing receptor kinase IX.1"/>
    <property type="match status" value="1"/>
</dbReference>
<dbReference type="PANTHER" id="PTHR32401:SF47">
    <property type="entry name" value="LEGUME LECTIN DOMAIN-CONTAINING PROTEIN"/>
    <property type="match status" value="1"/>
</dbReference>
<feature type="domain" description="Legume lectin" evidence="3">
    <location>
        <begin position="7"/>
        <end position="205"/>
    </location>
</feature>
<dbReference type="InterPro" id="IPR050258">
    <property type="entry name" value="Leguminous_Lectin"/>
</dbReference>
<reference evidence="4 5" key="1">
    <citation type="submission" date="2020-10" db="EMBL/GenBank/DDBJ databases">
        <title>The Coptis chinensis genome and diversification of protoberbering-type alkaloids.</title>
        <authorList>
            <person name="Wang B."/>
            <person name="Shu S."/>
            <person name="Song C."/>
            <person name="Liu Y."/>
        </authorList>
    </citation>
    <scope>NUCLEOTIDE SEQUENCE [LARGE SCALE GENOMIC DNA]</scope>
    <source>
        <strain evidence="4">HL-2020</strain>
        <tissue evidence="4">Leaf</tissue>
    </source>
</reference>
<dbReference type="PIRSF" id="PIRSF002690">
    <property type="entry name" value="L-type_lectin_plant"/>
    <property type="match status" value="1"/>
</dbReference>
<dbReference type="CDD" id="cd06899">
    <property type="entry name" value="lectin_legume_LecRK_Arcelin_ConA"/>
    <property type="match status" value="1"/>
</dbReference>
<dbReference type="PANTHER" id="PTHR32401">
    <property type="entry name" value="CONCANAVALIN A-LIKE LECTIN FAMILY PROTEIN"/>
    <property type="match status" value="1"/>
</dbReference>
<organism evidence="4 5">
    <name type="scientific">Coptis chinensis</name>
    <dbReference type="NCBI Taxonomy" id="261450"/>
    <lineage>
        <taxon>Eukaryota</taxon>
        <taxon>Viridiplantae</taxon>
        <taxon>Streptophyta</taxon>
        <taxon>Embryophyta</taxon>
        <taxon>Tracheophyta</taxon>
        <taxon>Spermatophyta</taxon>
        <taxon>Magnoliopsida</taxon>
        <taxon>Ranunculales</taxon>
        <taxon>Ranunculaceae</taxon>
        <taxon>Coptidoideae</taxon>
        <taxon>Coptis</taxon>
    </lineage>
</organism>
<dbReference type="SUPFAM" id="SSF49899">
    <property type="entry name" value="Concanavalin A-like lectins/glucanases"/>
    <property type="match status" value="1"/>
</dbReference>
<evidence type="ECO:0000313" key="4">
    <source>
        <dbReference type="EMBL" id="KAF9611872.1"/>
    </source>
</evidence>
<dbReference type="AlphaFoldDB" id="A0A835M0I6"/>